<sequence length="208" mass="21420">MRFFSVSIAALAAVATGVLAEEVGIDITNSVDCPPPSRKSAKGDMIYVHYRGTLKDGGKEFDTSYKRGQPLGFVVGEGQVIKGWDDNLIGMCIGDKRTLTIPPAFGYGDRTMGPIPGGSTLIFETELMDIKGVHKPEPVAESASSAGESASSAGSVAGEKVTDAAESVAGEATGGVKEAIASKVGEAAEALKVTIADTDGDGQEHNEL</sequence>
<gene>
    <name evidence="10" type="ORF">BJ878DRAFT_485439</name>
</gene>
<dbReference type="InterPro" id="IPR046357">
    <property type="entry name" value="PPIase_dom_sf"/>
</dbReference>
<keyword evidence="5 6" id="KW-0413">Isomerase</keyword>
<dbReference type="GO" id="GO:0005783">
    <property type="term" value="C:endoplasmic reticulum"/>
    <property type="evidence" value="ECO:0007669"/>
    <property type="project" value="TreeGrafter"/>
</dbReference>
<feature type="domain" description="PPIase FKBP-type" evidence="9">
    <location>
        <begin position="43"/>
        <end position="131"/>
    </location>
</feature>
<feature type="chain" id="PRO_5040499087" description="peptidylprolyl isomerase" evidence="8">
    <location>
        <begin position="21"/>
        <end position="208"/>
    </location>
</feature>
<reference evidence="10" key="1">
    <citation type="journal article" date="2021" name="IMA Fungus">
        <title>Genomic characterization of three marine fungi, including Emericellopsis atlantica sp. nov. with signatures of a generalist lifestyle and marine biomass degradation.</title>
        <authorList>
            <person name="Hagestad O.C."/>
            <person name="Hou L."/>
            <person name="Andersen J.H."/>
            <person name="Hansen E.H."/>
            <person name="Altermark B."/>
            <person name="Li C."/>
            <person name="Kuhnert E."/>
            <person name="Cox R.J."/>
            <person name="Crous P.W."/>
            <person name="Spatafora J.W."/>
            <person name="Lail K."/>
            <person name="Amirebrahimi M."/>
            <person name="Lipzen A."/>
            <person name="Pangilinan J."/>
            <person name="Andreopoulos W."/>
            <person name="Hayes R.D."/>
            <person name="Ng V."/>
            <person name="Grigoriev I.V."/>
            <person name="Jackson S.A."/>
            <person name="Sutton T.D.S."/>
            <person name="Dobson A.D.W."/>
            <person name="Rama T."/>
        </authorList>
    </citation>
    <scope>NUCLEOTIDE SEQUENCE</scope>
    <source>
        <strain evidence="10">TRa3180A</strain>
    </source>
</reference>
<keyword evidence="8" id="KW-0732">Signal</keyword>
<evidence type="ECO:0000256" key="8">
    <source>
        <dbReference type="SAM" id="SignalP"/>
    </source>
</evidence>
<dbReference type="Gene3D" id="3.10.50.40">
    <property type="match status" value="1"/>
</dbReference>
<protein>
    <recommendedName>
        <fullName evidence="3 6">peptidylprolyl isomerase</fullName>
        <ecNumber evidence="3 6">5.2.1.8</ecNumber>
    </recommendedName>
</protein>
<dbReference type="Pfam" id="PF00254">
    <property type="entry name" value="FKBP_C"/>
    <property type="match status" value="1"/>
</dbReference>
<evidence type="ECO:0000259" key="9">
    <source>
        <dbReference type="PROSITE" id="PS50059"/>
    </source>
</evidence>
<evidence type="ECO:0000313" key="10">
    <source>
        <dbReference type="EMBL" id="KAG9249085.1"/>
    </source>
</evidence>
<evidence type="ECO:0000256" key="2">
    <source>
        <dbReference type="ARBA" id="ARBA00002388"/>
    </source>
</evidence>
<comment type="catalytic activity">
    <reaction evidence="1 6">
        <text>[protein]-peptidylproline (omega=180) = [protein]-peptidylproline (omega=0)</text>
        <dbReference type="Rhea" id="RHEA:16237"/>
        <dbReference type="Rhea" id="RHEA-COMP:10747"/>
        <dbReference type="Rhea" id="RHEA-COMP:10748"/>
        <dbReference type="ChEBI" id="CHEBI:83833"/>
        <dbReference type="ChEBI" id="CHEBI:83834"/>
        <dbReference type="EC" id="5.2.1.8"/>
    </reaction>
</comment>
<proteinExistence type="predicted"/>
<dbReference type="InterPro" id="IPR001179">
    <property type="entry name" value="PPIase_FKBP_dom"/>
</dbReference>
<evidence type="ECO:0000256" key="7">
    <source>
        <dbReference type="SAM" id="MobiDB-lite"/>
    </source>
</evidence>
<keyword evidence="11" id="KW-1185">Reference proteome</keyword>
<organism evidence="10 11">
    <name type="scientific">Calycina marina</name>
    <dbReference type="NCBI Taxonomy" id="1763456"/>
    <lineage>
        <taxon>Eukaryota</taxon>
        <taxon>Fungi</taxon>
        <taxon>Dikarya</taxon>
        <taxon>Ascomycota</taxon>
        <taxon>Pezizomycotina</taxon>
        <taxon>Leotiomycetes</taxon>
        <taxon>Helotiales</taxon>
        <taxon>Pezizellaceae</taxon>
        <taxon>Calycina</taxon>
    </lineage>
</organism>
<evidence type="ECO:0000256" key="4">
    <source>
        <dbReference type="ARBA" id="ARBA00023110"/>
    </source>
</evidence>
<dbReference type="Proteomes" id="UP000887226">
    <property type="component" value="Unassembled WGS sequence"/>
</dbReference>
<dbReference type="InterPro" id="IPR044609">
    <property type="entry name" value="FKBP2/11"/>
</dbReference>
<comment type="caution">
    <text evidence="10">The sequence shown here is derived from an EMBL/GenBank/DDBJ whole genome shotgun (WGS) entry which is preliminary data.</text>
</comment>
<dbReference type="EMBL" id="MU253739">
    <property type="protein sequence ID" value="KAG9249085.1"/>
    <property type="molecule type" value="Genomic_DNA"/>
</dbReference>
<feature type="compositionally biased region" description="Low complexity" evidence="7">
    <location>
        <begin position="139"/>
        <end position="159"/>
    </location>
</feature>
<dbReference type="PROSITE" id="PS50059">
    <property type="entry name" value="FKBP_PPIASE"/>
    <property type="match status" value="1"/>
</dbReference>
<evidence type="ECO:0000256" key="5">
    <source>
        <dbReference type="ARBA" id="ARBA00023235"/>
    </source>
</evidence>
<dbReference type="AlphaFoldDB" id="A0A9P7ZBU0"/>
<accession>A0A9P7ZBU0</accession>
<dbReference type="PANTHER" id="PTHR45779">
    <property type="entry name" value="PEPTIDYLPROLYL ISOMERASE"/>
    <property type="match status" value="1"/>
</dbReference>
<evidence type="ECO:0000256" key="3">
    <source>
        <dbReference type="ARBA" id="ARBA00013194"/>
    </source>
</evidence>
<keyword evidence="4 6" id="KW-0697">Rotamase</keyword>
<dbReference type="GO" id="GO:0003755">
    <property type="term" value="F:peptidyl-prolyl cis-trans isomerase activity"/>
    <property type="evidence" value="ECO:0007669"/>
    <property type="project" value="UniProtKB-KW"/>
</dbReference>
<dbReference type="EC" id="5.2.1.8" evidence="3 6"/>
<feature type="signal peptide" evidence="8">
    <location>
        <begin position="1"/>
        <end position="20"/>
    </location>
</feature>
<name>A0A9P7ZBU0_9HELO</name>
<dbReference type="SUPFAM" id="SSF54534">
    <property type="entry name" value="FKBP-like"/>
    <property type="match status" value="1"/>
</dbReference>
<evidence type="ECO:0000256" key="6">
    <source>
        <dbReference type="PROSITE-ProRule" id="PRU00277"/>
    </source>
</evidence>
<dbReference type="FunFam" id="3.10.50.40:FF:000006">
    <property type="entry name" value="Peptidyl-prolyl cis-trans isomerase"/>
    <property type="match status" value="1"/>
</dbReference>
<dbReference type="PANTHER" id="PTHR45779:SF7">
    <property type="entry name" value="PEPTIDYLPROLYL ISOMERASE"/>
    <property type="match status" value="1"/>
</dbReference>
<feature type="region of interest" description="Disordered" evidence="7">
    <location>
        <begin position="136"/>
        <end position="172"/>
    </location>
</feature>
<evidence type="ECO:0000256" key="1">
    <source>
        <dbReference type="ARBA" id="ARBA00000971"/>
    </source>
</evidence>
<evidence type="ECO:0000313" key="11">
    <source>
        <dbReference type="Proteomes" id="UP000887226"/>
    </source>
</evidence>
<comment type="function">
    <text evidence="2">PPIases accelerate the folding of proteins. It catalyzes the cis-trans isomerization of proline imidic peptide bonds in oligopeptides.</text>
</comment>
<dbReference type="OrthoDB" id="1902587at2759"/>